<name>A0A1H8FYP4_9PROT</name>
<dbReference type="STRING" id="917.SAMN05216326_1187"/>
<dbReference type="GO" id="GO:0070991">
    <property type="term" value="F:medium-chain fatty acyl-CoA dehydrogenase activity"/>
    <property type="evidence" value="ECO:0007669"/>
    <property type="project" value="UniProtKB-EC"/>
</dbReference>
<dbReference type="Gene3D" id="2.40.110.10">
    <property type="entry name" value="Butyryl-CoA Dehydrogenase, subunit A, domain 2"/>
    <property type="match status" value="1"/>
</dbReference>
<feature type="region of interest" description="Disordered" evidence="12">
    <location>
        <begin position="775"/>
        <end position="794"/>
    </location>
</feature>
<dbReference type="InterPro" id="IPR037069">
    <property type="entry name" value="AcylCoA_DH/ox_N_sf"/>
</dbReference>
<dbReference type="FunFam" id="1.20.140.10:FF:000009">
    <property type="entry name" value="Acyl-CoA dehydrogenase"/>
    <property type="match status" value="1"/>
</dbReference>
<evidence type="ECO:0000256" key="1">
    <source>
        <dbReference type="ARBA" id="ARBA00001974"/>
    </source>
</evidence>
<dbReference type="SUPFAM" id="SSF47203">
    <property type="entry name" value="Acyl-CoA dehydrogenase C-terminal domain-like"/>
    <property type="match status" value="1"/>
</dbReference>
<dbReference type="InterPro" id="IPR009075">
    <property type="entry name" value="AcylCo_DH/oxidase_C"/>
</dbReference>
<evidence type="ECO:0000256" key="12">
    <source>
        <dbReference type="SAM" id="MobiDB-lite"/>
    </source>
</evidence>
<feature type="domain" description="Acyl-CoA dehydrogenase/oxidase N-terminal" evidence="15">
    <location>
        <begin position="101"/>
        <end position="194"/>
    </location>
</feature>
<dbReference type="RefSeq" id="WP_090632863.1">
    <property type="nucleotide sequence ID" value="NZ_FOCP01000015.1"/>
</dbReference>
<feature type="transmembrane region" description="Helical" evidence="13">
    <location>
        <begin position="6"/>
        <end position="25"/>
    </location>
</feature>
<keyword evidence="13" id="KW-0472">Membrane</keyword>
<feature type="compositionally biased region" description="Low complexity" evidence="12">
    <location>
        <begin position="779"/>
        <end position="794"/>
    </location>
</feature>
<organism evidence="17 18">
    <name type="scientific">Nitrosomonas marina</name>
    <dbReference type="NCBI Taxonomy" id="917"/>
    <lineage>
        <taxon>Bacteria</taxon>
        <taxon>Pseudomonadati</taxon>
        <taxon>Pseudomonadota</taxon>
        <taxon>Betaproteobacteria</taxon>
        <taxon>Nitrosomonadales</taxon>
        <taxon>Nitrosomonadaceae</taxon>
        <taxon>Nitrosomonas</taxon>
    </lineage>
</organism>
<keyword evidence="7" id="KW-0285">Flavoprotein</keyword>
<feature type="domain" description="Acyl-CoA dehydrogenase C-terminal bacterial-type" evidence="16">
    <location>
        <begin position="477"/>
        <end position="764"/>
    </location>
</feature>
<keyword evidence="8" id="KW-0274">FAD</keyword>
<dbReference type="InterPro" id="IPR036250">
    <property type="entry name" value="AcylCo_DH-like_C"/>
</dbReference>
<comment type="catalytic activity">
    <reaction evidence="10">
        <text>a medium-chain 2,3-saturated fatty acyl-CoA + oxidized [electron-transfer flavoprotein] + H(+) = a medium-chain (2E)-enoyl-CoA + reduced [electron-transfer flavoprotein]</text>
        <dbReference type="Rhea" id="RHEA:14477"/>
        <dbReference type="Rhea" id="RHEA-COMP:10685"/>
        <dbReference type="Rhea" id="RHEA-COMP:10686"/>
        <dbReference type="ChEBI" id="CHEBI:15378"/>
        <dbReference type="ChEBI" id="CHEBI:57692"/>
        <dbReference type="ChEBI" id="CHEBI:58307"/>
        <dbReference type="ChEBI" id="CHEBI:83723"/>
        <dbReference type="ChEBI" id="CHEBI:83726"/>
        <dbReference type="EC" id="1.3.8.7"/>
    </reaction>
</comment>
<dbReference type="PANTHER" id="PTHR48083:SF33">
    <property type="entry name" value="ACYL-COENZYME A DEHYDROGENASE"/>
    <property type="match status" value="1"/>
</dbReference>
<evidence type="ECO:0000256" key="3">
    <source>
        <dbReference type="ARBA" id="ARBA00009347"/>
    </source>
</evidence>
<dbReference type="SUPFAM" id="SSF56645">
    <property type="entry name" value="Acyl-CoA dehydrogenase NM domain-like"/>
    <property type="match status" value="1"/>
</dbReference>
<dbReference type="Pfam" id="PF09317">
    <property type="entry name" value="ACDH_C"/>
    <property type="match status" value="1"/>
</dbReference>
<dbReference type="EC" id="1.3.8.8" evidence="5"/>
<sequence>MLESLLLVFISLLVIVALVLFVPWLRRLIISNQLLKIFRKMLPPISQTEQEALDAGTVWWDGDLFSGKPDWSKLLAYPTPQLSDEEQAFLNGPVEQLCDMLDEWKITHDLKDLPPEVWQFIKDNGFFGLIIPKQYGGRGFSALAHSEIVMKIGSRSGTAAVTVMVPNSLGPAELLMHYGTDEQKNYYLPRLAQGLEVPCFGLTSPDAGSDAGSIPDYAVVCREEFDGKQDVLGMRVTWEKRYITLGPVATILGLAFKLYDPDHLLGNQEDLGITLALIPTDTPGLHIGRRHLPLDAAFQNGPNWGKDVFIPMDWIIGGQNGVGQGWRMLMNCLAAGRSISLPATSTGSAKLAARTSGAYSRVRVQFNLPIGYFEGIEEALARIGGNTYMMDAARIMTAGAVDLGEKPSVISAIVKYHLTERARQTINDAMDIHGGKGICIGPRNYLGRTYQHMPVSITVEGANILTRNMIIFGQGAIRCHPYILQEITAAHDTDKKRASKAFDSALVGHVLFSMRNAIKCPVYGLFGKYIKSNIPENCSPETAPYFLQLSRFAVNFAFLADVAMIKLGGSLKRKERLSARLGDILSLLYLASATLKRFEDNGRPQADLPLLHWSVQDAIYRVQQAFDELLSNFPGNKVFVWLLRKCIFPLGKPYLPPTDKLGHEISQMLLEPNKARDRLTAGVYLPTRSGEPLSDLEQALECAIESAPLEAKVRNAVKSGKITTQQSEKQVTQAYHLNVITVTEADLLHKMRDLRSRVIKVDDFSQDFSYEAPGSVDLTVSSPPATSSVTTTESTIAATTATSFASSEPEHSDVTVAGDQNEQLATDIERSNVLESGQLSEIAASDLFTDEAPVSEQVTGNNETNTRDAASEQEKHSITADQEGWRQTDDSPTEKTGSERMKQGESIQTEETKNH</sequence>
<dbReference type="Gene3D" id="1.10.540.10">
    <property type="entry name" value="Acyl-CoA dehydrogenase/oxidase, N-terminal domain"/>
    <property type="match status" value="1"/>
</dbReference>
<dbReference type="InterPro" id="IPR050741">
    <property type="entry name" value="Acyl-CoA_dehydrogenase"/>
</dbReference>
<evidence type="ECO:0000256" key="9">
    <source>
        <dbReference type="ARBA" id="ARBA00023002"/>
    </source>
</evidence>
<dbReference type="GO" id="GO:0004466">
    <property type="term" value="F:long-chain fatty acyl-CoA dehydrogenase activity"/>
    <property type="evidence" value="ECO:0007669"/>
    <property type="project" value="UniProtKB-EC"/>
</dbReference>
<reference evidence="17 18" key="1">
    <citation type="submission" date="2016-10" db="EMBL/GenBank/DDBJ databases">
        <authorList>
            <person name="de Groot N.N."/>
        </authorList>
    </citation>
    <scope>NUCLEOTIDE SEQUENCE [LARGE SCALE GENOMIC DNA]</scope>
    <source>
        <strain evidence="17 18">Nm22</strain>
    </source>
</reference>
<dbReference type="InterPro" id="IPR013786">
    <property type="entry name" value="AcylCoA_DH/ox_N"/>
</dbReference>
<evidence type="ECO:0000256" key="11">
    <source>
        <dbReference type="ARBA" id="ARBA00049247"/>
    </source>
</evidence>
<dbReference type="PANTHER" id="PTHR48083">
    <property type="entry name" value="MEDIUM-CHAIN SPECIFIC ACYL-COA DEHYDROGENASE, MITOCHONDRIAL-RELATED"/>
    <property type="match status" value="1"/>
</dbReference>
<evidence type="ECO:0000259" key="14">
    <source>
        <dbReference type="Pfam" id="PF00441"/>
    </source>
</evidence>
<feature type="region of interest" description="Disordered" evidence="12">
    <location>
        <begin position="846"/>
        <end position="915"/>
    </location>
</feature>
<evidence type="ECO:0000259" key="16">
    <source>
        <dbReference type="Pfam" id="PF09317"/>
    </source>
</evidence>
<dbReference type="Pfam" id="PF02771">
    <property type="entry name" value="Acyl-CoA_dh_N"/>
    <property type="match status" value="1"/>
</dbReference>
<keyword evidence="9" id="KW-0560">Oxidoreductase</keyword>
<comment type="similarity">
    <text evidence="3">Belongs to the acyl-CoA dehydrogenase family.</text>
</comment>
<dbReference type="Pfam" id="PF00441">
    <property type="entry name" value="Acyl-CoA_dh_1"/>
    <property type="match status" value="1"/>
</dbReference>
<evidence type="ECO:0000259" key="15">
    <source>
        <dbReference type="Pfam" id="PF02771"/>
    </source>
</evidence>
<dbReference type="InterPro" id="IPR046373">
    <property type="entry name" value="Acyl-CoA_Oxase/DH_mid-dom_sf"/>
</dbReference>
<dbReference type="GO" id="GO:0050660">
    <property type="term" value="F:flavin adenine dinucleotide binding"/>
    <property type="evidence" value="ECO:0007669"/>
    <property type="project" value="InterPro"/>
</dbReference>
<dbReference type="GO" id="GO:0033539">
    <property type="term" value="P:fatty acid beta-oxidation using acyl-CoA dehydrogenase"/>
    <property type="evidence" value="ECO:0007669"/>
    <property type="project" value="InterPro"/>
</dbReference>
<proteinExistence type="inferred from homology"/>
<evidence type="ECO:0000256" key="4">
    <source>
        <dbReference type="ARBA" id="ARBA00012033"/>
    </source>
</evidence>
<evidence type="ECO:0000256" key="5">
    <source>
        <dbReference type="ARBA" id="ARBA00012040"/>
    </source>
</evidence>
<evidence type="ECO:0000256" key="6">
    <source>
        <dbReference type="ARBA" id="ARBA00020144"/>
    </source>
</evidence>
<gene>
    <name evidence="17" type="ORF">SAMN05216325_11531</name>
</gene>
<evidence type="ECO:0000256" key="2">
    <source>
        <dbReference type="ARBA" id="ARBA00005005"/>
    </source>
</evidence>
<evidence type="ECO:0000256" key="10">
    <source>
        <dbReference type="ARBA" id="ARBA00047882"/>
    </source>
</evidence>
<keyword evidence="13" id="KW-0812">Transmembrane</keyword>
<evidence type="ECO:0000313" key="18">
    <source>
        <dbReference type="Proteomes" id="UP000199459"/>
    </source>
</evidence>
<comment type="catalytic activity">
    <reaction evidence="11">
        <text>a long-chain 2,3-saturated fatty acyl-CoA + oxidized [electron-transfer flavoprotein] + H(+) = a long-chain (2E)-enoyl-CoA + reduced [electron-transfer flavoprotein]</text>
        <dbReference type="Rhea" id="RHEA:17721"/>
        <dbReference type="Rhea" id="RHEA-COMP:10685"/>
        <dbReference type="Rhea" id="RHEA-COMP:10686"/>
        <dbReference type="ChEBI" id="CHEBI:15378"/>
        <dbReference type="ChEBI" id="CHEBI:57692"/>
        <dbReference type="ChEBI" id="CHEBI:58307"/>
        <dbReference type="ChEBI" id="CHEBI:83721"/>
        <dbReference type="ChEBI" id="CHEBI:83727"/>
        <dbReference type="EC" id="1.3.8.8"/>
    </reaction>
</comment>
<protein>
    <recommendedName>
        <fullName evidence="6">Acyl-coenzyme A dehydrogenase</fullName>
        <ecNumber evidence="4">1.3.8.7</ecNumber>
        <ecNumber evidence="5">1.3.8.8</ecNumber>
    </recommendedName>
</protein>
<evidence type="ECO:0000256" key="8">
    <source>
        <dbReference type="ARBA" id="ARBA00022827"/>
    </source>
</evidence>
<dbReference type="GO" id="GO:0005737">
    <property type="term" value="C:cytoplasm"/>
    <property type="evidence" value="ECO:0007669"/>
    <property type="project" value="TreeGrafter"/>
</dbReference>
<dbReference type="FunFam" id="1.10.540.10:FF:000004">
    <property type="entry name" value="Acyl-CoA dehydrogenase"/>
    <property type="match status" value="1"/>
</dbReference>
<comment type="pathway">
    <text evidence="2">Lipid metabolism; fatty acid beta-oxidation.</text>
</comment>
<dbReference type="Proteomes" id="UP000199459">
    <property type="component" value="Unassembled WGS sequence"/>
</dbReference>
<dbReference type="InterPro" id="IPR009100">
    <property type="entry name" value="AcylCoA_DH/oxidase_NM_dom_sf"/>
</dbReference>
<dbReference type="EMBL" id="FOCP01000015">
    <property type="protein sequence ID" value="SEN36357.1"/>
    <property type="molecule type" value="Genomic_DNA"/>
</dbReference>
<dbReference type="OrthoDB" id="9802447at2"/>
<feature type="compositionally biased region" description="Basic and acidic residues" evidence="12">
    <location>
        <begin position="865"/>
        <end position="903"/>
    </location>
</feature>
<evidence type="ECO:0000313" key="17">
    <source>
        <dbReference type="EMBL" id="SEN36357.1"/>
    </source>
</evidence>
<dbReference type="NCBIfam" id="NF007000">
    <property type="entry name" value="PRK09463.1"/>
    <property type="match status" value="1"/>
</dbReference>
<feature type="domain" description="Acyl-CoA dehydrogenase/oxidase C-terminal" evidence="14">
    <location>
        <begin position="323"/>
        <end position="470"/>
    </location>
</feature>
<dbReference type="Gene3D" id="1.20.140.10">
    <property type="entry name" value="Butyryl-CoA Dehydrogenase, subunit A, domain 3"/>
    <property type="match status" value="1"/>
</dbReference>
<accession>A0A1H8FYP4</accession>
<dbReference type="NCBIfam" id="NF009586">
    <property type="entry name" value="PRK13026.1"/>
    <property type="match status" value="1"/>
</dbReference>
<dbReference type="EC" id="1.3.8.7" evidence="4"/>
<evidence type="ECO:0000256" key="7">
    <source>
        <dbReference type="ARBA" id="ARBA00022630"/>
    </source>
</evidence>
<dbReference type="InterPro" id="IPR015396">
    <property type="entry name" value="FadE_C"/>
</dbReference>
<comment type="cofactor">
    <cofactor evidence="1">
        <name>FAD</name>
        <dbReference type="ChEBI" id="CHEBI:57692"/>
    </cofactor>
</comment>
<dbReference type="UniPathway" id="UPA00659"/>
<dbReference type="AlphaFoldDB" id="A0A1H8FYP4"/>
<keyword evidence="13" id="KW-1133">Transmembrane helix</keyword>
<evidence type="ECO:0000256" key="13">
    <source>
        <dbReference type="SAM" id="Phobius"/>
    </source>
</evidence>